<dbReference type="InterPro" id="IPR005484">
    <property type="entry name" value="Ribosomal_uL18_bac/plant/anim"/>
</dbReference>
<evidence type="ECO:0000313" key="5">
    <source>
        <dbReference type="Proteomes" id="UP001489004"/>
    </source>
</evidence>
<dbReference type="Proteomes" id="UP001489004">
    <property type="component" value="Unassembled WGS sequence"/>
</dbReference>
<proteinExistence type="inferred from homology"/>
<dbReference type="SUPFAM" id="SSF53137">
    <property type="entry name" value="Translational machinery components"/>
    <property type="match status" value="1"/>
</dbReference>
<sequence>MASPLKPYQLKLFMSNKYVYAQIVRMLDGHVVAAASTIEKPLRQSEVLPSKSDKQACSHIGKLLAERAKAADVEAVHWARKRQQKFHGKIASLINSMKEAGVQLQ</sequence>
<keyword evidence="5" id="KW-1185">Reference proteome</keyword>
<dbReference type="GO" id="GO:1990904">
    <property type="term" value="C:ribonucleoprotein complex"/>
    <property type="evidence" value="ECO:0007669"/>
    <property type="project" value="UniProtKB-KW"/>
</dbReference>
<dbReference type="PANTHER" id="PTHR12899:SF16">
    <property type="entry name" value="OS02G0689700 PROTEIN"/>
    <property type="match status" value="1"/>
</dbReference>
<dbReference type="AlphaFoldDB" id="A0AAW1QT40"/>
<dbReference type="PANTHER" id="PTHR12899">
    <property type="entry name" value="39S RIBOSOMAL PROTEIN L18, MITOCHONDRIAL"/>
    <property type="match status" value="1"/>
</dbReference>
<comment type="caution">
    <text evidence="4">The sequence shown here is derived from an EMBL/GenBank/DDBJ whole genome shotgun (WGS) entry which is preliminary data.</text>
</comment>
<keyword evidence="2" id="KW-0689">Ribosomal protein</keyword>
<comment type="similarity">
    <text evidence="1">Belongs to the universal ribosomal protein uL18 family.</text>
</comment>
<keyword evidence="3" id="KW-0687">Ribonucleoprotein</keyword>
<evidence type="ECO:0000256" key="2">
    <source>
        <dbReference type="ARBA" id="ARBA00022980"/>
    </source>
</evidence>
<evidence type="ECO:0000256" key="1">
    <source>
        <dbReference type="ARBA" id="ARBA00007116"/>
    </source>
</evidence>
<dbReference type="InterPro" id="IPR057268">
    <property type="entry name" value="Ribosomal_L18"/>
</dbReference>
<dbReference type="Gene3D" id="3.30.420.100">
    <property type="match status" value="1"/>
</dbReference>
<dbReference type="Pfam" id="PF00861">
    <property type="entry name" value="Ribosomal_L18p"/>
    <property type="match status" value="1"/>
</dbReference>
<protein>
    <submittedName>
        <fullName evidence="4">Uncharacterized protein</fullName>
    </submittedName>
</protein>
<dbReference type="EMBL" id="JALJOR010000002">
    <property type="protein sequence ID" value="KAK9824267.1"/>
    <property type="molecule type" value="Genomic_DNA"/>
</dbReference>
<gene>
    <name evidence="4" type="ORF">WJX72_009070</name>
</gene>
<organism evidence="4 5">
    <name type="scientific">[Myrmecia] bisecta</name>
    <dbReference type="NCBI Taxonomy" id="41462"/>
    <lineage>
        <taxon>Eukaryota</taxon>
        <taxon>Viridiplantae</taxon>
        <taxon>Chlorophyta</taxon>
        <taxon>core chlorophytes</taxon>
        <taxon>Trebouxiophyceae</taxon>
        <taxon>Trebouxiales</taxon>
        <taxon>Trebouxiaceae</taxon>
        <taxon>Myrmecia</taxon>
    </lineage>
</organism>
<evidence type="ECO:0000313" key="4">
    <source>
        <dbReference type="EMBL" id="KAK9824267.1"/>
    </source>
</evidence>
<dbReference type="GO" id="GO:0005840">
    <property type="term" value="C:ribosome"/>
    <property type="evidence" value="ECO:0007669"/>
    <property type="project" value="UniProtKB-KW"/>
</dbReference>
<evidence type="ECO:0000256" key="3">
    <source>
        <dbReference type="ARBA" id="ARBA00023274"/>
    </source>
</evidence>
<reference evidence="4 5" key="1">
    <citation type="journal article" date="2024" name="Nat. Commun.">
        <title>Phylogenomics reveals the evolutionary origins of lichenization in chlorophyte algae.</title>
        <authorList>
            <person name="Puginier C."/>
            <person name="Libourel C."/>
            <person name="Otte J."/>
            <person name="Skaloud P."/>
            <person name="Haon M."/>
            <person name="Grisel S."/>
            <person name="Petersen M."/>
            <person name="Berrin J.G."/>
            <person name="Delaux P.M."/>
            <person name="Dal Grande F."/>
            <person name="Keller J."/>
        </authorList>
    </citation>
    <scope>NUCLEOTIDE SEQUENCE [LARGE SCALE GENOMIC DNA]</scope>
    <source>
        <strain evidence="4 5">SAG 2043</strain>
    </source>
</reference>
<accession>A0AAW1QT40</accession>
<dbReference type="GO" id="GO:0008097">
    <property type="term" value="F:5S rRNA binding"/>
    <property type="evidence" value="ECO:0007669"/>
    <property type="project" value="TreeGrafter"/>
</dbReference>
<dbReference type="CDD" id="cd00432">
    <property type="entry name" value="Ribosomal_L18_L5e"/>
    <property type="match status" value="1"/>
</dbReference>
<dbReference type="GO" id="GO:0003735">
    <property type="term" value="F:structural constituent of ribosome"/>
    <property type="evidence" value="ECO:0007669"/>
    <property type="project" value="InterPro"/>
</dbReference>
<name>A0AAW1QT40_9CHLO</name>
<dbReference type="GO" id="GO:0006412">
    <property type="term" value="P:translation"/>
    <property type="evidence" value="ECO:0007669"/>
    <property type="project" value="InterPro"/>
</dbReference>